<comment type="caution">
    <text evidence="6">The sequence shown here is derived from an EMBL/GenBank/DDBJ whole genome shotgun (WGS) entry which is preliminary data.</text>
</comment>
<evidence type="ECO:0000313" key="6">
    <source>
        <dbReference type="EMBL" id="EGF11303.1"/>
    </source>
</evidence>
<proteinExistence type="inferred from homology"/>
<evidence type="ECO:0000256" key="2">
    <source>
        <dbReference type="ARBA" id="ARBA00005722"/>
    </source>
</evidence>
<evidence type="ECO:0000256" key="5">
    <source>
        <dbReference type="ARBA" id="ARBA00023237"/>
    </source>
</evidence>
<gene>
    <name evidence="6" type="primary">mipA</name>
    <name evidence="6" type="ORF">HMPREF9123_0947</name>
</gene>
<evidence type="ECO:0000256" key="1">
    <source>
        <dbReference type="ARBA" id="ARBA00004442"/>
    </source>
</evidence>
<dbReference type="PANTHER" id="PTHR38776:SF1">
    <property type="entry name" value="MLTA-INTERACTING PROTEIN-RELATED"/>
    <property type="match status" value="1"/>
</dbReference>
<evidence type="ECO:0000256" key="3">
    <source>
        <dbReference type="ARBA" id="ARBA00022729"/>
    </source>
</evidence>
<keyword evidence="3" id="KW-0732">Signal</keyword>
<sequence>MQYSYFWQPNDKLTLTPAVGIAYADRRFNRYYYGIRPAESERSGLAAYRPKASVQPYAEIAAEYRFARHWSAFAGGRVEQLAKTVKDSPMVEKSYHSGGVV</sequence>
<dbReference type="HOGENOM" id="CLU_2288523_0_0_4"/>
<dbReference type="Pfam" id="PF06629">
    <property type="entry name" value="MipA"/>
    <property type="match status" value="1"/>
</dbReference>
<comment type="subcellular location">
    <subcellularLocation>
        <location evidence="1">Cell outer membrane</location>
    </subcellularLocation>
</comment>
<dbReference type="Proteomes" id="UP000004105">
    <property type="component" value="Unassembled WGS sequence"/>
</dbReference>
<keyword evidence="4" id="KW-0472">Membrane</keyword>
<accession>F2BB43</accession>
<dbReference type="AlphaFoldDB" id="F2BB43"/>
<evidence type="ECO:0000256" key="4">
    <source>
        <dbReference type="ARBA" id="ARBA00023136"/>
    </source>
</evidence>
<dbReference type="OrthoDB" id="8585044at2"/>
<evidence type="ECO:0000313" key="7">
    <source>
        <dbReference type="Proteomes" id="UP000004105"/>
    </source>
</evidence>
<dbReference type="EMBL" id="AFAY01000020">
    <property type="protein sequence ID" value="EGF11303.1"/>
    <property type="molecule type" value="Genomic_DNA"/>
</dbReference>
<comment type="similarity">
    <text evidence="2">Belongs to the MipA/OmpV family.</text>
</comment>
<reference evidence="6 7" key="1">
    <citation type="submission" date="2011-02" db="EMBL/GenBank/DDBJ databases">
        <authorList>
            <person name="Muzny D."/>
            <person name="Qin X."/>
            <person name="Deng J."/>
            <person name="Jiang H."/>
            <person name="Liu Y."/>
            <person name="Qu J."/>
            <person name="Song X.-Z."/>
            <person name="Zhang L."/>
            <person name="Thornton R."/>
            <person name="Coyle M."/>
            <person name="Francisco L."/>
            <person name="Jackson L."/>
            <person name="Javaid M."/>
            <person name="Korchina V."/>
            <person name="Kovar C."/>
            <person name="Mata R."/>
            <person name="Mathew T."/>
            <person name="Ngo R."/>
            <person name="Nguyen L."/>
            <person name="Nguyen N."/>
            <person name="Okwuonu G."/>
            <person name="Ongeri F."/>
            <person name="Pham C."/>
            <person name="Simmons D."/>
            <person name="Wilczek-Boney K."/>
            <person name="Hale W."/>
            <person name="Jakkamsetti A."/>
            <person name="Pham P."/>
            <person name="Ruth R."/>
            <person name="San Lucas F."/>
            <person name="Warren J."/>
            <person name="Zhang J."/>
            <person name="Zhao Z."/>
            <person name="Zhou C."/>
            <person name="Zhu D."/>
            <person name="Lee S."/>
            <person name="Bess C."/>
            <person name="Blankenburg K."/>
            <person name="Forbes L."/>
            <person name="Fu Q."/>
            <person name="Gubbala S."/>
            <person name="Hirani K."/>
            <person name="Jayaseelan J.C."/>
            <person name="Lara F."/>
            <person name="Munidasa M."/>
            <person name="Palculict T."/>
            <person name="Patil S."/>
            <person name="Pu L.-L."/>
            <person name="Saada N."/>
            <person name="Tang L."/>
            <person name="Weissenberger G."/>
            <person name="Zhu Y."/>
            <person name="Hemphill L."/>
            <person name="Shang Y."/>
            <person name="Youmans B."/>
            <person name="Ayvaz T."/>
            <person name="Ross M."/>
            <person name="Santibanez J."/>
            <person name="Aqrawi P."/>
            <person name="Gross S."/>
            <person name="Joshi V."/>
            <person name="Fowler G."/>
            <person name="Nazareth L."/>
            <person name="Reid J."/>
            <person name="Worley K."/>
            <person name="Petrosino J."/>
            <person name="Highlander S."/>
            <person name="Gibbs R."/>
        </authorList>
    </citation>
    <scope>NUCLEOTIDE SEQUENCE [LARGE SCALE GENOMIC DNA]</scope>
    <source>
        <strain evidence="6 7">ATCC BAA-1200</strain>
    </source>
</reference>
<keyword evidence="7" id="KW-1185">Reference proteome</keyword>
<dbReference type="GO" id="GO:0009279">
    <property type="term" value="C:cell outer membrane"/>
    <property type="evidence" value="ECO:0007669"/>
    <property type="project" value="UniProtKB-SubCell"/>
</dbReference>
<dbReference type="PANTHER" id="PTHR38776">
    <property type="entry name" value="MLTA-INTERACTING PROTEIN-RELATED"/>
    <property type="match status" value="1"/>
</dbReference>
<dbReference type="GO" id="GO:0009252">
    <property type="term" value="P:peptidoglycan biosynthetic process"/>
    <property type="evidence" value="ECO:0007669"/>
    <property type="project" value="TreeGrafter"/>
</dbReference>
<name>F2BB43_9NEIS</name>
<dbReference type="InterPro" id="IPR010583">
    <property type="entry name" value="MipA"/>
</dbReference>
<protein>
    <submittedName>
        <fullName evidence="6">MltA-interacting protein</fullName>
    </submittedName>
</protein>
<organism evidence="6 7">
    <name type="scientific">Neisseria bacilliformis ATCC BAA-1200</name>
    <dbReference type="NCBI Taxonomy" id="888742"/>
    <lineage>
        <taxon>Bacteria</taxon>
        <taxon>Pseudomonadati</taxon>
        <taxon>Pseudomonadota</taxon>
        <taxon>Betaproteobacteria</taxon>
        <taxon>Neisseriales</taxon>
        <taxon>Neisseriaceae</taxon>
        <taxon>Neisseria</taxon>
    </lineage>
</organism>
<keyword evidence="5" id="KW-0998">Cell outer membrane</keyword>